<proteinExistence type="predicted"/>
<feature type="domain" description="Amidohydrolase-related" evidence="1">
    <location>
        <begin position="2"/>
        <end position="180"/>
    </location>
</feature>
<dbReference type="Pfam" id="PF01979">
    <property type="entry name" value="Amidohydro_1"/>
    <property type="match status" value="1"/>
</dbReference>
<keyword evidence="3" id="KW-1185">Reference proteome</keyword>
<dbReference type="PANTHER" id="PTHR43135">
    <property type="entry name" value="ALPHA-D-RIBOSE 1-METHYLPHOSPHONATE 5-TRIPHOSPHATE DIPHOSPHATASE"/>
    <property type="match status" value="1"/>
</dbReference>
<dbReference type="EMBL" id="JBBIAA010000009">
    <property type="protein sequence ID" value="MEJ5945630.1"/>
    <property type="molecule type" value="Genomic_DNA"/>
</dbReference>
<dbReference type="InterPro" id="IPR032466">
    <property type="entry name" value="Metal_Hydrolase"/>
</dbReference>
<dbReference type="PANTHER" id="PTHR43135:SF3">
    <property type="entry name" value="ALPHA-D-RIBOSE 1-METHYLPHOSPHONATE 5-TRIPHOSPHATE DIPHOSPHATASE"/>
    <property type="match status" value="1"/>
</dbReference>
<dbReference type="SUPFAM" id="SSF51556">
    <property type="entry name" value="Metallo-dependent hydrolases"/>
    <property type="match status" value="1"/>
</dbReference>
<name>A0ABU8RKP3_9ACTN</name>
<dbReference type="InterPro" id="IPR051781">
    <property type="entry name" value="Metallo-dep_Hydrolase"/>
</dbReference>
<reference evidence="2 3" key="1">
    <citation type="journal article" date="2017" name="Int. J. Syst. Evol. Microbiol.">
        <title>Pseudokineococcus basanitobsidens sp. nov., isolated from volcanic rock.</title>
        <authorList>
            <person name="Lee D.W."/>
            <person name="Park M.Y."/>
            <person name="Kim J.J."/>
            <person name="Kim B.S."/>
        </authorList>
    </citation>
    <scope>NUCLEOTIDE SEQUENCE [LARGE SCALE GENOMIC DNA]</scope>
    <source>
        <strain evidence="2 3">DSM 103726</strain>
    </source>
</reference>
<organism evidence="2 3">
    <name type="scientific">Pseudokineococcus basanitobsidens</name>
    <dbReference type="NCBI Taxonomy" id="1926649"/>
    <lineage>
        <taxon>Bacteria</taxon>
        <taxon>Bacillati</taxon>
        <taxon>Actinomycetota</taxon>
        <taxon>Actinomycetes</taxon>
        <taxon>Kineosporiales</taxon>
        <taxon>Kineosporiaceae</taxon>
        <taxon>Pseudokineococcus</taxon>
    </lineage>
</organism>
<dbReference type="InterPro" id="IPR006680">
    <property type="entry name" value="Amidohydro-rel"/>
</dbReference>
<evidence type="ECO:0000259" key="1">
    <source>
        <dbReference type="Pfam" id="PF01979"/>
    </source>
</evidence>
<evidence type="ECO:0000313" key="2">
    <source>
        <dbReference type="EMBL" id="MEJ5945630.1"/>
    </source>
</evidence>
<evidence type="ECO:0000313" key="3">
    <source>
        <dbReference type="Proteomes" id="UP001387100"/>
    </source>
</evidence>
<comment type="caution">
    <text evidence="2">The sequence shown here is derived from an EMBL/GenBank/DDBJ whole genome shotgun (WGS) entry which is preliminary data.</text>
</comment>
<dbReference type="Gene3D" id="3.20.20.140">
    <property type="entry name" value="Metal-dependent hydrolases"/>
    <property type="match status" value="1"/>
</dbReference>
<dbReference type="Gene3D" id="2.30.40.10">
    <property type="entry name" value="Urease, subunit C, domain 1"/>
    <property type="match status" value="1"/>
</dbReference>
<protein>
    <submittedName>
        <fullName evidence="2">Amidohydrolase family protein</fullName>
    </submittedName>
</protein>
<sequence>MAHARGRRVVAHATTTGTVVAAQQAGVDVVTHAPLDAPLEPDDASRMALEGRLAVPTLTMMEATARNLGLDYGHARASVTAMHAAGVVVLAGTDANAAPGVPASVPHGESLSHELELLVEAGLSPLEALRAATVLPAQHLGLGDRGAVEPGLRADLVLLDGDPLVDITATRRLLRVWCGGVEREVAADAKA</sequence>
<gene>
    <name evidence="2" type="ORF">WDZ17_10035</name>
</gene>
<dbReference type="InterPro" id="IPR011059">
    <property type="entry name" value="Metal-dep_hydrolase_composite"/>
</dbReference>
<accession>A0ABU8RKP3</accession>
<dbReference type="Proteomes" id="UP001387100">
    <property type="component" value="Unassembled WGS sequence"/>
</dbReference>